<feature type="non-terminal residue" evidence="2">
    <location>
        <position position="1"/>
    </location>
</feature>
<dbReference type="SUPFAM" id="SSF160240">
    <property type="entry name" value="Cation efflux protein cytoplasmic domain-like"/>
    <property type="match status" value="1"/>
</dbReference>
<organism evidence="2">
    <name type="scientific">marine sediment metagenome</name>
    <dbReference type="NCBI Taxonomy" id="412755"/>
    <lineage>
        <taxon>unclassified sequences</taxon>
        <taxon>metagenomes</taxon>
        <taxon>ecological metagenomes</taxon>
    </lineage>
</organism>
<reference evidence="2" key="1">
    <citation type="journal article" date="2014" name="Front. Microbiol.">
        <title>High frequency of phylogenetically diverse reductive dehalogenase-homologous genes in deep subseafloor sedimentary metagenomes.</title>
        <authorList>
            <person name="Kawai M."/>
            <person name="Futagami T."/>
            <person name="Toyoda A."/>
            <person name="Takaki Y."/>
            <person name="Nishi S."/>
            <person name="Hori S."/>
            <person name="Arai W."/>
            <person name="Tsubouchi T."/>
            <person name="Morono Y."/>
            <person name="Uchiyama I."/>
            <person name="Ito T."/>
            <person name="Fujiyama A."/>
            <person name="Inagaki F."/>
            <person name="Takami H."/>
        </authorList>
    </citation>
    <scope>NUCLEOTIDE SEQUENCE</scope>
    <source>
        <strain evidence="2">Expedition CK06-06</strain>
    </source>
</reference>
<sequence length="51" mass="5548">SIDKAELDAINGIAASVPGVQNVYDIKTRKSGQKSIVDLEIGVIKDRCQQY</sequence>
<proteinExistence type="predicted"/>
<dbReference type="Gene3D" id="3.30.70.1350">
    <property type="entry name" value="Cation efflux protein, cytoplasmic domain"/>
    <property type="match status" value="1"/>
</dbReference>
<comment type="caution">
    <text evidence="2">The sequence shown here is derived from an EMBL/GenBank/DDBJ whole genome shotgun (WGS) entry which is preliminary data.</text>
</comment>
<evidence type="ECO:0000259" key="1">
    <source>
        <dbReference type="Pfam" id="PF16916"/>
    </source>
</evidence>
<accession>X1T9I4</accession>
<dbReference type="Pfam" id="PF16916">
    <property type="entry name" value="ZT_dimer"/>
    <property type="match status" value="1"/>
</dbReference>
<gene>
    <name evidence="2" type="ORF">S12H4_23430</name>
</gene>
<dbReference type="InterPro" id="IPR027470">
    <property type="entry name" value="Cation_efflux_CTD"/>
</dbReference>
<dbReference type="EMBL" id="BARW01012446">
    <property type="protein sequence ID" value="GAI84215.1"/>
    <property type="molecule type" value="Genomic_DNA"/>
</dbReference>
<feature type="domain" description="Cation efflux protein cytoplasmic" evidence="1">
    <location>
        <begin position="3"/>
        <end position="43"/>
    </location>
</feature>
<dbReference type="AlphaFoldDB" id="X1T9I4"/>
<dbReference type="InterPro" id="IPR036837">
    <property type="entry name" value="Cation_efflux_CTD_sf"/>
</dbReference>
<protein>
    <recommendedName>
        <fullName evidence="1">Cation efflux protein cytoplasmic domain-containing protein</fullName>
    </recommendedName>
</protein>
<evidence type="ECO:0000313" key="2">
    <source>
        <dbReference type="EMBL" id="GAI84215.1"/>
    </source>
</evidence>
<name>X1T9I4_9ZZZZ</name>